<protein>
    <submittedName>
        <fullName evidence="1">Uncharacterized protein</fullName>
    </submittedName>
</protein>
<dbReference type="AlphaFoldDB" id="A0A238C0L4"/>
<evidence type="ECO:0000313" key="2">
    <source>
        <dbReference type="Proteomes" id="UP000242913"/>
    </source>
</evidence>
<evidence type="ECO:0000313" key="1">
    <source>
        <dbReference type="EMBL" id="OZC10540.1"/>
    </source>
</evidence>
<sequence>MSISKDYTRLQVFVRNSEKLTDKFWIKQFKIQLNFDHQSVIAFIINDKYGEGIYYTLLKSGECPKKVENVIRVKCSAATKKTEYTRVWYGKYDVSSITKNVCGFFNGLMKYAKLEPCGLLDILPESRRLQEEKIAVNSGLKRMTRESKWKNNVAIFIDDKYMHQQTNSKYCVLSLFNL</sequence>
<proteinExistence type="predicted"/>
<dbReference type="Proteomes" id="UP000242913">
    <property type="component" value="Unassembled WGS sequence"/>
</dbReference>
<name>A0A238C0L4_9BILA</name>
<dbReference type="EMBL" id="KZ269985">
    <property type="protein sequence ID" value="OZC10540.1"/>
    <property type="molecule type" value="Genomic_DNA"/>
</dbReference>
<organism evidence="1 2">
    <name type="scientific">Onchocerca flexuosa</name>
    <dbReference type="NCBI Taxonomy" id="387005"/>
    <lineage>
        <taxon>Eukaryota</taxon>
        <taxon>Metazoa</taxon>
        <taxon>Ecdysozoa</taxon>
        <taxon>Nematoda</taxon>
        <taxon>Chromadorea</taxon>
        <taxon>Rhabditida</taxon>
        <taxon>Spirurina</taxon>
        <taxon>Spiruromorpha</taxon>
        <taxon>Filarioidea</taxon>
        <taxon>Onchocercidae</taxon>
        <taxon>Onchocerca</taxon>
    </lineage>
</organism>
<reference evidence="1 2" key="1">
    <citation type="submission" date="2015-12" db="EMBL/GenBank/DDBJ databases">
        <title>Draft genome of the nematode, Onchocerca flexuosa.</title>
        <authorList>
            <person name="Mitreva M."/>
        </authorList>
    </citation>
    <scope>NUCLEOTIDE SEQUENCE [LARGE SCALE GENOMIC DNA]</scope>
    <source>
        <strain evidence="1">Red Deer</strain>
    </source>
</reference>
<keyword evidence="2" id="KW-1185">Reference proteome</keyword>
<gene>
    <name evidence="1" type="ORF">X798_02289</name>
</gene>
<accession>A0A238C0L4</accession>